<reference evidence="2 3" key="1">
    <citation type="journal article" date="2006" name="Science">
        <title>The genome of black cottonwood, Populus trichocarpa (Torr. &amp; Gray).</title>
        <authorList>
            <person name="Tuskan G.A."/>
            <person name="Difazio S."/>
            <person name="Jansson S."/>
            <person name="Bohlmann J."/>
            <person name="Grigoriev I."/>
            <person name="Hellsten U."/>
            <person name="Putnam N."/>
            <person name="Ralph S."/>
            <person name="Rombauts S."/>
            <person name="Salamov A."/>
            <person name="Schein J."/>
            <person name="Sterck L."/>
            <person name="Aerts A."/>
            <person name="Bhalerao R.R."/>
            <person name="Bhalerao R.P."/>
            <person name="Blaudez D."/>
            <person name="Boerjan W."/>
            <person name="Brun A."/>
            <person name="Brunner A."/>
            <person name="Busov V."/>
            <person name="Campbell M."/>
            <person name="Carlson J."/>
            <person name="Chalot M."/>
            <person name="Chapman J."/>
            <person name="Chen G.L."/>
            <person name="Cooper D."/>
            <person name="Coutinho P.M."/>
            <person name="Couturier J."/>
            <person name="Covert S."/>
            <person name="Cronk Q."/>
            <person name="Cunningham R."/>
            <person name="Davis J."/>
            <person name="Degroeve S."/>
            <person name="Dejardin A."/>
            <person name="Depamphilis C."/>
            <person name="Detter J."/>
            <person name="Dirks B."/>
            <person name="Dubchak I."/>
            <person name="Duplessis S."/>
            <person name="Ehlting J."/>
            <person name="Ellis B."/>
            <person name="Gendler K."/>
            <person name="Goodstein D."/>
            <person name="Gribskov M."/>
            <person name="Grimwood J."/>
            <person name="Groover A."/>
            <person name="Gunter L."/>
            <person name="Hamberger B."/>
            <person name="Heinze B."/>
            <person name="Helariutta Y."/>
            <person name="Henrissat B."/>
            <person name="Holligan D."/>
            <person name="Holt R."/>
            <person name="Huang W."/>
            <person name="Islam-Faridi N."/>
            <person name="Jones S."/>
            <person name="Jones-Rhoades M."/>
            <person name="Jorgensen R."/>
            <person name="Joshi C."/>
            <person name="Kangasjarvi J."/>
            <person name="Karlsson J."/>
            <person name="Kelleher C."/>
            <person name="Kirkpatrick R."/>
            <person name="Kirst M."/>
            <person name="Kohler A."/>
            <person name="Kalluri U."/>
            <person name="Larimer F."/>
            <person name="Leebens-Mack J."/>
            <person name="Leple J.C."/>
            <person name="Locascio P."/>
            <person name="Lou Y."/>
            <person name="Lucas S."/>
            <person name="Martin F."/>
            <person name="Montanini B."/>
            <person name="Napoli C."/>
            <person name="Nelson D.R."/>
            <person name="Nelson C."/>
            <person name="Nieminen K."/>
            <person name="Nilsson O."/>
            <person name="Pereda V."/>
            <person name="Peter G."/>
            <person name="Philippe R."/>
            <person name="Pilate G."/>
            <person name="Poliakov A."/>
            <person name="Razumovskaya J."/>
            <person name="Richardson P."/>
            <person name="Rinaldi C."/>
            <person name="Ritland K."/>
            <person name="Rouze P."/>
            <person name="Ryaboy D."/>
            <person name="Schmutz J."/>
            <person name="Schrader J."/>
            <person name="Segerman B."/>
            <person name="Shin H."/>
            <person name="Siddiqui A."/>
            <person name="Sterky F."/>
            <person name="Terry A."/>
            <person name="Tsai C.J."/>
            <person name="Uberbacher E."/>
            <person name="Unneberg P."/>
            <person name="Vahala J."/>
            <person name="Wall K."/>
            <person name="Wessler S."/>
            <person name="Yang G."/>
            <person name="Yin T."/>
            <person name="Douglas C."/>
            <person name="Marra M."/>
            <person name="Sandberg G."/>
            <person name="Van de Peer Y."/>
            <person name="Rokhsar D."/>
        </authorList>
    </citation>
    <scope>NUCLEOTIDE SEQUENCE [LARGE SCALE GENOMIC DNA]</scope>
    <source>
        <strain evidence="3">cv. Nisqually</strain>
    </source>
</reference>
<name>A0A3N7FNN5_POPTR</name>
<gene>
    <name evidence="2" type="ORF">POPTR_010G219750</name>
</gene>
<keyword evidence="3" id="KW-1185">Reference proteome</keyword>
<dbReference type="Proteomes" id="UP000006729">
    <property type="component" value="Chromosome 10"/>
</dbReference>
<feature type="region of interest" description="Disordered" evidence="1">
    <location>
        <begin position="1"/>
        <end position="28"/>
    </location>
</feature>
<organism evidence="2 3">
    <name type="scientific">Populus trichocarpa</name>
    <name type="common">Western balsam poplar</name>
    <name type="synonym">Populus balsamifera subsp. trichocarpa</name>
    <dbReference type="NCBI Taxonomy" id="3694"/>
    <lineage>
        <taxon>Eukaryota</taxon>
        <taxon>Viridiplantae</taxon>
        <taxon>Streptophyta</taxon>
        <taxon>Embryophyta</taxon>
        <taxon>Tracheophyta</taxon>
        <taxon>Spermatophyta</taxon>
        <taxon>Magnoliopsida</taxon>
        <taxon>eudicotyledons</taxon>
        <taxon>Gunneridae</taxon>
        <taxon>Pentapetalae</taxon>
        <taxon>rosids</taxon>
        <taxon>fabids</taxon>
        <taxon>Malpighiales</taxon>
        <taxon>Salicaceae</taxon>
        <taxon>Saliceae</taxon>
        <taxon>Populus</taxon>
    </lineage>
</organism>
<protein>
    <submittedName>
        <fullName evidence="2">Uncharacterized protein</fullName>
    </submittedName>
</protein>
<dbReference type="InParanoid" id="A0A3N7FNN5"/>
<dbReference type="EMBL" id="CM009299">
    <property type="protein sequence ID" value="RQO97076.1"/>
    <property type="molecule type" value="Genomic_DNA"/>
</dbReference>
<evidence type="ECO:0000313" key="3">
    <source>
        <dbReference type="Proteomes" id="UP000006729"/>
    </source>
</evidence>
<proteinExistence type="predicted"/>
<evidence type="ECO:0000313" key="2">
    <source>
        <dbReference type="EMBL" id="RQO97076.1"/>
    </source>
</evidence>
<dbReference type="AlphaFoldDB" id="A0A3N7FNN5"/>
<sequence>MIPAAHPFLHFRDQSKKNPVRKNKSKSQSATGLLLFHLQFHHYIYNKKNKSKTT</sequence>
<accession>A0A3N7FNN5</accession>
<evidence type="ECO:0000256" key="1">
    <source>
        <dbReference type="SAM" id="MobiDB-lite"/>
    </source>
</evidence>